<name>A0AA90N938_9ACTN</name>
<dbReference type="AlphaFoldDB" id="A0AA90N938"/>
<evidence type="ECO:0000313" key="2">
    <source>
        <dbReference type="Proteomes" id="UP001178281"/>
    </source>
</evidence>
<protein>
    <submittedName>
        <fullName evidence="1">WXG100 family type VII secretion target</fullName>
    </submittedName>
</protein>
<dbReference type="RefSeq" id="WP_220657991.1">
    <property type="nucleotide sequence ID" value="NZ_CBCSFC010000007.1"/>
</dbReference>
<gene>
    <name evidence="1" type="ORF">Q7X28_08895</name>
</gene>
<evidence type="ECO:0000313" key="1">
    <source>
        <dbReference type="EMBL" id="MDP0398042.1"/>
    </source>
</evidence>
<dbReference type="EMBL" id="JAUTIX010000003">
    <property type="protein sequence ID" value="MDP0398042.1"/>
    <property type="molecule type" value="Genomic_DNA"/>
</dbReference>
<dbReference type="InterPro" id="IPR010310">
    <property type="entry name" value="T7SS_ESAT-6-like"/>
</dbReference>
<comment type="caution">
    <text evidence="1">The sequence shown here is derived from an EMBL/GenBank/DDBJ whole genome shotgun (WGS) entry which is preliminary data.</text>
</comment>
<reference evidence="1" key="1">
    <citation type="submission" date="2023-08" db="EMBL/GenBank/DDBJ databases">
        <title>The draft genome of Tsukamurella strandjordii strain 050030.</title>
        <authorList>
            <person name="Zhao F."/>
            <person name="Feng Y."/>
            <person name="Zong Z."/>
        </authorList>
    </citation>
    <scope>NUCLEOTIDE SEQUENCE</scope>
    <source>
        <strain evidence="1">050030</strain>
    </source>
</reference>
<dbReference type="Proteomes" id="UP001178281">
    <property type="component" value="Unassembled WGS sequence"/>
</dbReference>
<keyword evidence="2" id="KW-1185">Reference proteome</keyword>
<dbReference type="Pfam" id="PF06013">
    <property type="entry name" value="WXG100"/>
    <property type="match status" value="1"/>
</dbReference>
<accession>A0AA90N938</accession>
<dbReference type="Gene3D" id="1.10.287.1060">
    <property type="entry name" value="ESAT-6-like"/>
    <property type="match status" value="1"/>
</dbReference>
<organism evidence="1 2">
    <name type="scientific">Tsukamurella strandjordii</name>
    <dbReference type="NCBI Taxonomy" id="147577"/>
    <lineage>
        <taxon>Bacteria</taxon>
        <taxon>Bacillati</taxon>
        <taxon>Actinomycetota</taxon>
        <taxon>Actinomycetes</taxon>
        <taxon>Mycobacteriales</taxon>
        <taxon>Tsukamurellaceae</taxon>
        <taxon>Tsukamurella</taxon>
    </lineage>
</organism>
<sequence>MSDDFIKYDYASIRSGLDDINAKYGTLLQQADAIRTEQNKFDNAWQDEESATAYQAVQTKWNSSFEDINNLLKAVQTAAGNAVDNMQATNQRAAKDWQG</sequence>
<proteinExistence type="predicted"/>
<dbReference type="SUPFAM" id="SSF140453">
    <property type="entry name" value="EsxAB dimer-like"/>
    <property type="match status" value="1"/>
</dbReference>
<dbReference type="InterPro" id="IPR036689">
    <property type="entry name" value="ESAT-6-like_sf"/>
</dbReference>